<dbReference type="Proteomes" id="UP000198461">
    <property type="component" value="Unassembled WGS sequence"/>
</dbReference>
<dbReference type="EC" id="1.20.4.1" evidence="4"/>
<evidence type="ECO:0000313" key="5">
    <source>
        <dbReference type="EMBL" id="SIN92265.1"/>
    </source>
</evidence>
<dbReference type="SUPFAM" id="SSF52833">
    <property type="entry name" value="Thioredoxin-like"/>
    <property type="match status" value="1"/>
</dbReference>
<dbReference type="RefSeq" id="WP_074201270.1">
    <property type="nucleotide sequence ID" value="NZ_FSRE01000002.1"/>
</dbReference>
<dbReference type="Pfam" id="PF03960">
    <property type="entry name" value="ArsC"/>
    <property type="match status" value="1"/>
</dbReference>
<protein>
    <recommendedName>
        <fullName evidence="4">Arsenate reductase</fullName>
        <ecNumber evidence="4">1.20.4.1</ecNumber>
    </recommendedName>
</protein>
<proteinExistence type="inferred from homology"/>
<dbReference type="Gene3D" id="3.40.30.10">
    <property type="entry name" value="Glutaredoxin"/>
    <property type="match status" value="1"/>
</dbReference>
<sequence>MANKKAIIWHNPRCSKSRGALKLLQEHGVAVEERRYLDNPPSPEELDAVLTMLGMMPEAIVRRKEALFKALHLNESTLTRDAWMEILSRHPKLIERPIVIIDNRAVVARPPKNVLELLD</sequence>
<gene>
    <name evidence="5" type="ORF">SAMN05443662_0997</name>
</gene>
<dbReference type="PANTHER" id="PTHR30041">
    <property type="entry name" value="ARSENATE REDUCTASE"/>
    <property type="match status" value="1"/>
</dbReference>
<comment type="catalytic activity">
    <reaction evidence="4">
        <text>[glutaredoxin]-dithiol + arsenate + glutathione + H(+) = glutathionyl-S-S-[glutaredoxin] + arsenite + H2O</text>
        <dbReference type="Rhea" id="RHEA:22016"/>
        <dbReference type="Rhea" id="RHEA-COMP:10729"/>
        <dbReference type="Rhea" id="RHEA-COMP:17668"/>
        <dbReference type="ChEBI" id="CHEBI:15377"/>
        <dbReference type="ChEBI" id="CHEBI:15378"/>
        <dbReference type="ChEBI" id="CHEBI:29242"/>
        <dbReference type="ChEBI" id="CHEBI:29950"/>
        <dbReference type="ChEBI" id="CHEBI:48597"/>
        <dbReference type="ChEBI" id="CHEBI:57925"/>
        <dbReference type="ChEBI" id="CHEBI:146199"/>
        <dbReference type="EC" id="1.20.4.1"/>
    </reaction>
</comment>
<dbReference type="InterPro" id="IPR006660">
    <property type="entry name" value="Arsenate_reductase-like"/>
</dbReference>
<dbReference type="STRING" id="364032.SAMN05443662_0997"/>
<evidence type="ECO:0000256" key="2">
    <source>
        <dbReference type="ARBA" id="ARBA00023002"/>
    </source>
</evidence>
<organism evidence="5 6">
    <name type="scientific">Sulfurivirga caldicuralii</name>
    <dbReference type="NCBI Taxonomy" id="364032"/>
    <lineage>
        <taxon>Bacteria</taxon>
        <taxon>Pseudomonadati</taxon>
        <taxon>Pseudomonadota</taxon>
        <taxon>Gammaproteobacteria</taxon>
        <taxon>Thiotrichales</taxon>
        <taxon>Piscirickettsiaceae</taxon>
        <taxon>Sulfurivirga</taxon>
    </lineage>
</organism>
<comment type="similarity">
    <text evidence="1 3 4">Belongs to the ArsC family.</text>
</comment>
<dbReference type="OrthoDB" id="9790554at2"/>
<dbReference type="AlphaFoldDB" id="A0A1N6FAF3"/>
<evidence type="ECO:0000313" key="6">
    <source>
        <dbReference type="Proteomes" id="UP000198461"/>
    </source>
</evidence>
<dbReference type="PROSITE" id="PS51353">
    <property type="entry name" value="ARSC"/>
    <property type="match status" value="1"/>
</dbReference>
<evidence type="ECO:0000256" key="1">
    <source>
        <dbReference type="ARBA" id="ARBA00007198"/>
    </source>
</evidence>
<dbReference type="NCBIfam" id="TIGR00014">
    <property type="entry name" value="arsC"/>
    <property type="match status" value="1"/>
</dbReference>
<dbReference type="CDD" id="cd03034">
    <property type="entry name" value="ArsC_ArsC"/>
    <property type="match status" value="1"/>
</dbReference>
<dbReference type="InterPro" id="IPR006659">
    <property type="entry name" value="Arsenate_reductase"/>
</dbReference>
<dbReference type="EMBL" id="FSRE01000002">
    <property type="protein sequence ID" value="SIN92265.1"/>
    <property type="molecule type" value="Genomic_DNA"/>
</dbReference>
<accession>A0A1N6FAF3</accession>
<name>A0A1N6FAF3_9GAMM</name>
<evidence type="ECO:0000256" key="3">
    <source>
        <dbReference type="PROSITE-ProRule" id="PRU01282"/>
    </source>
</evidence>
<dbReference type="InterPro" id="IPR036249">
    <property type="entry name" value="Thioredoxin-like_sf"/>
</dbReference>
<evidence type="ECO:0000256" key="4">
    <source>
        <dbReference type="RuleBase" id="RU362029"/>
    </source>
</evidence>
<reference evidence="5 6" key="1">
    <citation type="submission" date="2016-11" db="EMBL/GenBank/DDBJ databases">
        <authorList>
            <person name="Jaros S."/>
            <person name="Januszkiewicz K."/>
            <person name="Wedrychowicz H."/>
        </authorList>
    </citation>
    <scope>NUCLEOTIDE SEQUENCE [LARGE SCALE GENOMIC DNA]</scope>
    <source>
        <strain evidence="5 6">DSM 17737</strain>
    </source>
</reference>
<keyword evidence="6" id="KW-1185">Reference proteome</keyword>
<dbReference type="PANTHER" id="PTHR30041:SF4">
    <property type="entry name" value="ARSENATE REDUCTASE"/>
    <property type="match status" value="1"/>
</dbReference>
<keyword evidence="2 4" id="KW-0560">Oxidoreductase</keyword>
<dbReference type="GO" id="GO:0008794">
    <property type="term" value="F:arsenate reductase (glutaredoxin) activity"/>
    <property type="evidence" value="ECO:0007669"/>
    <property type="project" value="UniProtKB-UniRule"/>
</dbReference>